<dbReference type="Proteomes" id="UP000435649">
    <property type="component" value="Unassembled WGS sequence"/>
</dbReference>
<feature type="signal peptide" evidence="1">
    <location>
        <begin position="1"/>
        <end position="24"/>
    </location>
</feature>
<dbReference type="PANTHER" id="PTHR12631">
    <property type="entry name" value="ALPHA-L-IDURONIDASE"/>
    <property type="match status" value="1"/>
</dbReference>
<keyword evidence="1" id="KW-0732">Signal</keyword>
<evidence type="ECO:0000256" key="1">
    <source>
        <dbReference type="SAM" id="SignalP"/>
    </source>
</evidence>
<comment type="caution">
    <text evidence="2">The sequence shown here is derived from an EMBL/GenBank/DDBJ whole genome shotgun (WGS) entry which is preliminary data.</text>
</comment>
<dbReference type="Gene3D" id="3.20.20.80">
    <property type="entry name" value="Glycosidases"/>
    <property type="match status" value="2"/>
</dbReference>
<proteinExistence type="predicted"/>
<name>A0A844G463_9BACT</name>
<organism evidence="2 3">
    <name type="scientific">Victivallis lenta</name>
    <dbReference type="NCBI Taxonomy" id="2606640"/>
    <lineage>
        <taxon>Bacteria</taxon>
        <taxon>Pseudomonadati</taxon>
        <taxon>Lentisphaerota</taxon>
        <taxon>Lentisphaeria</taxon>
        <taxon>Victivallales</taxon>
        <taxon>Victivallaceae</taxon>
        <taxon>Victivallis</taxon>
    </lineage>
</organism>
<sequence>MNRRFGWISAVAAAAGLSLSAAPAVLEEPYGICAHVSRDVERPIAAQEFDSMREAGITHVRTDFDWGMVHRRQNALWTFGHLDDLMKTAARKKMNILPILDYSVPWASPAWKHPEAWREYVNKIVSRYAGQLRYWEVWNEQNLNSFGPEPDGKTYAAFLKRTWEEIKKIDPKLTVLYGGTSGVPYEFIEESFAAGAGAWFDVMNIHPYFSKDVPERLVPQLARLKELMNQYKIADKPIWITEIGWPTAQGTSLVSDVLPHALEQIGLRVAETPVVIVDDNRRGFSHGINVAIRHLKSFREVKHIDLDDIARLDVYRYPVLMPTGGEDFPVEYFPEVVKYVKRGGTLLLPSGLPFYYDHSLDGNGAFVKLIQHDSRPLLTSLHIGWDAWWTRDGIPREETYQKPAAVFEGKFKVEFAPASRFLHDRNLKPGDTFLPIVEAGADGYRGAVAALYKLNSDLKGNVIVFTRRGENEYTPEERQAELLPRAYLLAFSNGVSRCFWYNFRSGEWARDDHEAHFGIVRKNLEPKPAFRAYQVLSNLCPSGSTIPVMTRRGNVYMVHWVRPDGEKVWAIWTPTLPETVSLTISGTVTEAVNHLGEKQAIPQNTLTASPVLLYLRGPERVILH</sequence>
<evidence type="ECO:0000313" key="3">
    <source>
        <dbReference type="Proteomes" id="UP000435649"/>
    </source>
</evidence>
<dbReference type="PANTHER" id="PTHR12631:SF10">
    <property type="entry name" value="BETA-XYLOSIDASE-LIKE PROTEIN-RELATED"/>
    <property type="match status" value="1"/>
</dbReference>
<evidence type="ECO:0000313" key="2">
    <source>
        <dbReference type="EMBL" id="MST97411.1"/>
    </source>
</evidence>
<dbReference type="InterPro" id="IPR051923">
    <property type="entry name" value="Glycosyl_Hydrolase_39"/>
</dbReference>
<protein>
    <submittedName>
        <fullName evidence="2">Uncharacterized protein</fullName>
    </submittedName>
</protein>
<feature type="chain" id="PRO_5032540610" evidence="1">
    <location>
        <begin position="25"/>
        <end position="624"/>
    </location>
</feature>
<dbReference type="EMBL" id="VUNS01000010">
    <property type="protein sequence ID" value="MST97411.1"/>
    <property type="molecule type" value="Genomic_DNA"/>
</dbReference>
<dbReference type="GO" id="GO:0004553">
    <property type="term" value="F:hydrolase activity, hydrolyzing O-glycosyl compounds"/>
    <property type="evidence" value="ECO:0007669"/>
    <property type="project" value="TreeGrafter"/>
</dbReference>
<dbReference type="SUPFAM" id="SSF51445">
    <property type="entry name" value="(Trans)glycosidases"/>
    <property type="match status" value="1"/>
</dbReference>
<accession>A0A844G463</accession>
<dbReference type="InterPro" id="IPR017853">
    <property type="entry name" value="GH"/>
</dbReference>
<reference evidence="2 3" key="1">
    <citation type="submission" date="2019-08" db="EMBL/GenBank/DDBJ databases">
        <title>In-depth cultivation of the pig gut microbiome towards novel bacterial diversity and tailored functional studies.</title>
        <authorList>
            <person name="Wylensek D."/>
            <person name="Hitch T.C.A."/>
            <person name="Clavel T."/>
        </authorList>
    </citation>
    <scope>NUCLEOTIDE SEQUENCE [LARGE SCALE GENOMIC DNA]</scope>
    <source>
        <strain evidence="2 3">BBE-744-WT-12</strain>
    </source>
</reference>
<keyword evidence="3" id="KW-1185">Reference proteome</keyword>
<dbReference type="RefSeq" id="WP_154418330.1">
    <property type="nucleotide sequence ID" value="NZ_VUNS01000010.1"/>
</dbReference>
<dbReference type="AlphaFoldDB" id="A0A844G463"/>
<gene>
    <name evidence="2" type="ORF">FYJ85_10200</name>
</gene>